<gene>
    <name evidence="2" type="ORF">K0M31_002976</name>
</gene>
<organism evidence="2 3">
    <name type="scientific">Melipona bicolor</name>
    <dbReference type="NCBI Taxonomy" id="60889"/>
    <lineage>
        <taxon>Eukaryota</taxon>
        <taxon>Metazoa</taxon>
        <taxon>Ecdysozoa</taxon>
        <taxon>Arthropoda</taxon>
        <taxon>Hexapoda</taxon>
        <taxon>Insecta</taxon>
        <taxon>Pterygota</taxon>
        <taxon>Neoptera</taxon>
        <taxon>Endopterygota</taxon>
        <taxon>Hymenoptera</taxon>
        <taxon>Apocrita</taxon>
        <taxon>Aculeata</taxon>
        <taxon>Apoidea</taxon>
        <taxon>Anthophila</taxon>
        <taxon>Apidae</taxon>
        <taxon>Melipona</taxon>
    </lineage>
</organism>
<dbReference type="EMBL" id="JAHYIQ010000010">
    <property type="protein sequence ID" value="KAK1128518.1"/>
    <property type="molecule type" value="Genomic_DNA"/>
</dbReference>
<comment type="caution">
    <text evidence="2">The sequence shown here is derived from an EMBL/GenBank/DDBJ whole genome shotgun (WGS) entry which is preliminary data.</text>
</comment>
<dbReference type="AlphaFoldDB" id="A0AA40KQ07"/>
<reference evidence="2" key="1">
    <citation type="submission" date="2021-10" db="EMBL/GenBank/DDBJ databases">
        <title>Melipona bicolor Genome sequencing and assembly.</title>
        <authorList>
            <person name="Araujo N.S."/>
            <person name="Arias M.C."/>
        </authorList>
    </citation>
    <scope>NUCLEOTIDE SEQUENCE</scope>
    <source>
        <strain evidence="2">USP_2M_L1-L4_2017</strain>
        <tissue evidence="2">Whole body</tissue>
    </source>
</reference>
<name>A0AA40KQ07_9HYME</name>
<dbReference type="Proteomes" id="UP001177670">
    <property type="component" value="Unassembled WGS sequence"/>
</dbReference>
<proteinExistence type="predicted"/>
<evidence type="ECO:0000313" key="3">
    <source>
        <dbReference type="Proteomes" id="UP001177670"/>
    </source>
</evidence>
<keyword evidence="3" id="KW-1185">Reference proteome</keyword>
<protein>
    <submittedName>
        <fullName evidence="2">Uncharacterized protein</fullName>
    </submittedName>
</protein>
<evidence type="ECO:0000313" key="2">
    <source>
        <dbReference type="EMBL" id="KAK1128518.1"/>
    </source>
</evidence>
<feature type="compositionally biased region" description="Basic and acidic residues" evidence="1">
    <location>
        <begin position="49"/>
        <end position="58"/>
    </location>
</feature>
<sequence>MKKRAVTHVTMMFMTEKDACKITANSEVVERLDLTSSNDNNHYKLQRRTNKENLDLKL</sequence>
<accession>A0AA40KQ07</accession>
<feature type="region of interest" description="Disordered" evidence="1">
    <location>
        <begin position="37"/>
        <end position="58"/>
    </location>
</feature>
<evidence type="ECO:0000256" key="1">
    <source>
        <dbReference type="SAM" id="MobiDB-lite"/>
    </source>
</evidence>